<dbReference type="EMBL" id="JACHLN010000001">
    <property type="protein sequence ID" value="MBB4837304.1"/>
    <property type="molecule type" value="Genomic_DNA"/>
</dbReference>
<dbReference type="RefSeq" id="WP_184161641.1">
    <property type="nucleotide sequence ID" value="NZ_JACHLN010000001.1"/>
</dbReference>
<accession>A0A7W7NR75</accession>
<keyword evidence="3" id="KW-1185">Reference proteome</keyword>
<sequence length="204" mass="22346">MTWWMVRDRATGEEQLVSCDGPYAPYDGDLFELAELEHELDLTRERWDWELDAVVLRATPEQARNDRWEAAKVYREQRRNAPLPIMGVLAGDVIIADCDLESRLTIAGAVQMATLAQAANEPYSLTFTDHDNRQHTLDAGQVIALGVSVATFQGLCHAASQSVRNALDTAVAEGATAAEILLIDITAGYPEPPEAGDPPTEPES</sequence>
<evidence type="ECO:0000313" key="3">
    <source>
        <dbReference type="Proteomes" id="UP000575241"/>
    </source>
</evidence>
<dbReference type="Proteomes" id="UP000575241">
    <property type="component" value="Unassembled WGS sequence"/>
</dbReference>
<comment type="caution">
    <text evidence="2">The sequence shown here is derived from an EMBL/GenBank/DDBJ whole genome shotgun (WGS) entry which is preliminary data.</text>
</comment>
<dbReference type="InterPro" id="IPR025484">
    <property type="entry name" value="DUF4376"/>
</dbReference>
<gene>
    <name evidence="2" type="ORF">HNP52_000355</name>
</gene>
<feature type="domain" description="DUF4376" evidence="1">
    <location>
        <begin position="62"/>
        <end position="179"/>
    </location>
</feature>
<name>A0A7W7NR75_9SPHN</name>
<reference evidence="2 3" key="1">
    <citation type="submission" date="2020-08" db="EMBL/GenBank/DDBJ databases">
        <title>Functional genomics of gut bacteria from endangered species of beetles.</title>
        <authorList>
            <person name="Carlos-Shanley C."/>
        </authorList>
    </citation>
    <scope>NUCLEOTIDE SEQUENCE [LARGE SCALE GENOMIC DNA]</scope>
    <source>
        <strain evidence="2 3">S00224</strain>
    </source>
</reference>
<dbReference type="AlphaFoldDB" id="A0A7W7NR75"/>
<organism evidence="2 3">
    <name type="scientific">Sphingomonas kyeonggiensis</name>
    <dbReference type="NCBI Taxonomy" id="1268553"/>
    <lineage>
        <taxon>Bacteria</taxon>
        <taxon>Pseudomonadati</taxon>
        <taxon>Pseudomonadota</taxon>
        <taxon>Alphaproteobacteria</taxon>
        <taxon>Sphingomonadales</taxon>
        <taxon>Sphingomonadaceae</taxon>
        <taxon>Sphingomonas</taxon>
    </lineage>
</organism>
<protein>
    <recommendedName>
        <fullName evidence="1">DUF4376 domain-containing protein</fullName>
    </recommendedName>
</protein>
<dbReference type="Pfam" id="PF14301">
    <property type="entry name" value="DUF4376"/>
    <property type="match status" value="1"/>
</dbReference>
<evidence type="ECO:0000259" key="1">
    <source>
        <dbReference type="Pfam" id="PF14301"/>
    </source>
</evidence>
<proteinExistence type="predicted"/>
<evidence type="ECO:0000313" key="2">
    <source>
        <dbReference type="EMBL" id="MBB4837304.1"/>
    </source>
</evidence>